<evidence type="ECO:0000313" key="1">
    <source>
        <dbReference type="EMBL" id="NKY50174.1"/>
    </source>
</evidence>
<accession>A0A846XWT0</accession>
<protein>
    <recommendedName>
        <fullName evidence="3">Peptidase M41 domain-containing protein</fullName>
    </recommendedName>
</protein>
<reference evidence="1 2" key="1">
    <citation type="submission" date="2020-04" db="EMBL/GenBank/DDBJ databases">
        <title>MicrobeNet Type strains.</title>
        <authorList>
            <person name="Nicholson A.C."/>
        </authorList>
    </citation>
    <scope>NUCLEOTIDE SEQUENCE [LARGE SCALE GENOMIC DNA]</scope>
    <source>
        <strain evidence="1 2">JCM 12354</strain>
    </source>
</reference>
<organism evidence="1 2">
    <name type="scientific">Nocardia vermiculata</name>
    <dbReference type="NCBI Taxonomy" id="257274"/>
    <lineage>
        <taxon>Bacteria</taxon>
        <taxon>Bacillati</taxon>
        <taxon>Actinomycetota</taxon>
        <taxon>Actinomycetes</taxon>
        <taxon>Mycobacteriales</taxon>
        <taxon>Nocardiaceae</taxon>
        <taxon>Nocardia</taxon>
    </lineage>
</organism>
<dbReference type="AlphaFoldDB" id="A0A846XWT0"/>
<evidence type="ECO:0000313" key="2">
    <source>
        <dbReference type="Proteomes" id="UP000565711"/>
    </source>
</evidence>
<dbReference type="EMBL" id="JAAXOP010000003">
    <property type="protein sequence ID" value="NKY50174.1"/>
    <property type="molecule type" value="Genomic_DNA"/>
</dbReference>
<evidence type="ECO:0008006" key="3">
    <source>
        <dbReference type="Google" id="ProtNLM"/>
    </source>
</evidence>
<sequence>MKLSDLTAAELDHAANAVHEAAHAVMAVLAGADVLSCVASGADGRVEFHGHDPERAAGIGWAGPYAELLFLHRGQPSEAAVREAFAAASDEDRDLMGRRAARHVEADVRFAMPAIRRLAVKLHRTGTVRSPDIHLALGVRPGVDIDTVRWAHKQRIDPFAIRPAGAAA</sequence>
<comment type="caution">
    <text evidence="1">The sequence shown here is derived from an EMBL/GenBank/DDBJ whole genome shotgun (WGS) entry which is preliminary data.</text>
</comment>
<proteinExistence type="predicted"/>
<keyword evidence="2" id="KW-1185">Reference proteome</keyword>
<dbReference type="RefSeq" id="WP_067870791.1">
    <property type="nucleotide sequence ID" value="NZ_JAAXOP010000003.1"/>
</dbReference>
<dbReference type="Proteomes" id="UP000565711">
    <property type="component" value="Unassembled WGS sequence"/>
</dbReference>
<name>A0A846XWT0_9NOCA</name>
<gene>
    <name evidence="1" type="ORF">HGA08_08135</name>
</gene>